<dbReference type="EMBL" id="JACHJH010000001">
    <property type="protein sequence ID" value="MBB4891942.1"/>
    <property type="molecule type" value="Genomic_DNA"/>
</dbReference>
<proteinExistence type="predicted"/>
<dbReference type="PANTHER" id="PTHR43167">
    <property type="entry name" value="PUTATIVE (AFU_ORTHOLOGUE AFUA_6G01830)-RELATED"/>
    <property type="match status" value="1"/>
</dbReference>
<dbReference type="GO" id="GO:0008425">
    <property type="term" value="F:2-methoxy-6-polyprenyl-1,4-benzoquinol methyltransferase activity"/>
    <property type="evidence" value="ECO:0007669"/>
    <property type="project" value="UniProtKB-EC"/>
</dbReference>
<organism evidence="1 2">
    <name type="scientific">Streptomyces olivoverticillatus</name>
    <dbReference type="NCBI Taxonomy" id="66427"/>
    <lineage>
        <taxon>Bacteria</taxon>
        <taxon>Bacillati</taxon>
        <taxon>Actinomycetota</taxon>
        <taxon>Actinomycetes</taxon>
        <taxon>Kitasatosporales</taxon>
        <taxon>Streptomycetaceae</taxon>
        <taxon>Streptomyces</taxon>
    </lineage>
</organism>
<reference evidence="1 2" key="1">
    <citation type="submission" date="2020-08" db="EMBL/GenBank/DDBJ databases">
        <title>Genomic Encyclopedia of Type Strains, Phase III (KMG-III): the genomes of soil and plant-associated and newly described type strains.</title>
        <authorList>
            <person name="Whitman W."/>
        </authorList>
    </citation>
    <scope>NUCLEOTIDE SEQUENCE [LARGE SCALE GENOMIC DNA]</scope>
    <source>
        <strain evidence="1 2">CECT 3266</strain>
    </source>
</reference>
<comment type="caution">
    <text evidence="1">The sequence shown here is derived from an EMBL/GenBank/DDBJ whole genome shotgun (WGS) entry which is preliminary data.</text>
</comment>
<dbReference type="SUPFAM" id="SSF53335">
    <property type="entry name" value="S-adenosyl-L-methionine-dependent methyltransferases"/>
    <property type="match status" value="1"/>
</dbReference>
<evidence type="ECO:0000313" key="2">
    <source>
        <dbReference type="Proteomes" id="UP000556084"/>
    </source>
</evidence>
<dbReference type="PANTHER" id="PTHR43167:SF1">
    <property type="entry name" value="PUTATIVE (AFU_ORTHOLOGUE AFUA_6G01830)-RELATED"/>
    <property type="match status" value="1"/>
</dbReference>
<dbReference type="GO" id="GO:0043770">
    <property type="term" value="F:demethylmenaquinone methyltransferase activity"/>
    <property type="evidence" value="ECO:0007669"/>
    <property type="project" value="UniProtKB-EC"/>
</dbReference>
<keyword evidence="2" id="KW-1185">Reference proteome</keyword>
<name>A0A7W7LKK7_9ACTN</name>
<gene>
    <name evidence="1" type="ORF">FHS39_000942</name>
</gene>
<dbReference type="EC" id="2.1.1.201" evidence="1"/>
<dbReference type="CDD" id="cd02440">
    <property type="entry name" value="AdoMet_MTases"/>
    <property type="match status" value="1"/>
</dbReference>
<dbReference type="Gene3D" id="3.40.50.150">
    <property type="entry name" value="Vaccinia Virus protein VP39"/>
    <property type="match status" value="1"/>
</dbReference>
<sequence length="218" mass="23244">MTVTFDRALTAAEVEQLRRSTDAKGAVRLPPDVGAAYERESLLGFEKSSRPEAGALLSVLAAAVPPHGRVLEIGTGAGVGLAWITHGVGARDDVEVVSIELDGELAAAVARARWPRWVRLVEGDAREALGRLGSFDLLFLDAPGIKTQGLSEIVAALRPGGVLLVDDMAPDNVDDPAWRDRNSAMRERIFGDPLLVCAELTYSSGLILATRRTHASLD</sequence>
<dbReference type="RefSeq" id="WP_184346435.1">
    <property type="nucleotide sequence ID" value="NZ_JACHJH010000001.1"/>
</dbReference>
<protein>
    <submittedName>
        <fullName evidence="1">Demethylmenaquinone methyltransferase/2-methoxy-6-polyprenyl-1,4-benzoquinol methylase</fullName>
        <ecNumber evidence="1">2.1.1.163</ecNumber>
        <ecNumber evidence="1">2.1.1.201</ecNumber>
    </submittedName>
</protein>
<dbReference type="InterPro" id="IPR029063">
    <property type="entry name" value="SAM-dependent_MTases_sf"/>
</dbReference>
<evidence type="ECO:0000313" key="1">
    <source>
        <dbReference type="EMBL" id="MBB4891942.1"/>
    </source>
</evidence>
<dbReference type="EC" id="2.1.1.163" evidence="1"/>
<dbReference type="GO" id="GO:0032259">
    <property type="term" value="P:methylation"/>
    <property type="evidence" value="ECO:0007669"/>
    <property type="project" value="UniProtKB-KW"/>
</dbReference>
<accession>A0A7W7LKK7</accession>
<keyword evidence="1" id="KW-0489">Methyltransferase</keyword>
<dbReference type="Pfam" id="PF13578">
    <property type="entry name" value="Methyltransf_24"/>
    <property type="match status" value="1"/>
</dbReference>
<dbReference type="AlphaFoldDB" id="A0A7W7LKK7"/>
<keyword evidence="1" id="KW-0808">Transferase</keyword>
<dbReference type="Proteomes" id="UP000556084">
    <property type="component" value="Unassembled WGS sequence"/>
</dbReference>